<feature type="transmembrane region" description="Helical" evidence="9">
    <location>
        <begin position="88"/>
        <end position="106"/>
    </location>
</feature>
<feature type="non-terminal residue" evidence="11">
    <location>
        <position position="1"/>
    </location>
</feature>
<evidence type="ECO:0000256" key="3">
    <source>
        <dbReference type="ARBA" id="ARBA00022448"/>
    </source>
</evidence>
<keyword evidence="3" id="KW-0813">Transport</keyword>
<keyword evidence="7 9" id="KW-1133">Transmembrane helix</keyword>
<gene>
    <name evidence="11" type="ORF">DERYTH_LOCUS17795</name>
</gene>
<dbReference type="AlphaFoldDB" id="A0A9N9J1E0"/>
<dbReference type="GO" id="GO:0000329">
    <property type="term" value="C:fungal-type vacuole membrane"/>
    <property type="evidence" value="ECO:0007669"/>
    <property type="project" value="TreeGrafter"/>
</dbReference>
<feature type="domain" description="Amino acid transporter transmembrane" evidence="10">
    <location>
        <begin position="51"/>
        <end position="429"/>
    </location>
</feature>
<dbReference type="PANTHER" id="PTHR22950:SF678">
    <property type="entry name" value="VACUOLAR AMINO ACID TRANSPORTER 5-RELATED"/>
    <property type="match status" value="1"/>
</dbReference>
<proteinExistence type="inferred from homology"/>
<sequence>MTKYSTINTDDEITPQASNSNEFALEVTDQTPLLENLISTEHETQINYGSASRFSCAVNLANTILGTGMLAMPAAIASVGLIMGSMMIFFAAFTSGLGLFFLSRAASYTKGRNSSFFAVSKLTYPKAAFFFDTAIAIKCFGVSISYLIIIGDLMPQVVIAILGNGYIDSHSLFLDRRFWITASMVIIVPLAFLKKLDSLRHTSLIALVAVVYLMFIVIYHYFGPDFEAPPKDKIHLINFSGKFFTNLPIFVFSFTCHQNIFSIYNELKNNAQKRINSVIFVSIGTSAVIYQIIGILGYLSFGDDVWPNIIAMYRASTIITIGRLAIVILVIFSYPLQAHPARACLEKAIYSFQSLTSKSSPPPSSSEARYIFLTIGILLSSYTISILVSKLDLVLAFVGSTGSTAVSFILPGIFYYKYHEGSSWNYRKILSLLLAIY</sequence>
<feature type="transmembrane region" description="Helical" evidence="9">
    <location>
        <begin position="311"/>
        <end position="332"/>
    </location>
</feature>
<keyword evidence="8 9" id="KW-0472">Membrane</keyword>
<evidence type="ECO:0000256" key="6">
    <source>
        <dbReference type="ARBA" id="ARBA00022970"/>
    </source>
</evidence>
<keyword evidence="6" id="KW-0029">Amino-acid transport</keyword>
<feature type="transmembrane region" description="Helical" evidence="9">
    <location>
        <begin position="277"/>
        <end position="299"/>
    </location>
</feature>
<evidence type="ECO:0000313" key="11">
    <source>
        <dbReference type="EMBL" id="CAG8760759.1"/>
    </source>
</evidence>
<feature type="transmembrane region" description="Helical" evidence="9">
    <location>
        <begin position="394"/>
        <end position="418"/>
    </location>
</feature>
<dbReference type="GO" id="GO:0061459">
    <property type="term" value="F:L-arginine transmembrane transporter activity"/>
    <property type="evidence" value="ECO:0007669"/>
    <property type="project" value="TreeGrafter"/>
</dbReference>
<evidence type="ECO:0000256" key="8">
    <source>
        <dbReference type="ARBA" id="ARBA00023136"/>
    </source>
</evidence>
<keyword evidence="5 9" id="KW-0812">Transmembrane</keyword>
<feature type="transmembrane region" description="Helical" evidence="9">
    <location>
        <begin position="176"/>
        <end position="193"/>
    </location>
</feature>
<feature type="transmembrane region" description="Helical" evidence="9">
    <location>
        <begin position="60"/>
        <end position="82"/>
    </location>
</feature>
<dbReference type="OrthoDB" id="438545at2759"/>
<evidence type="ECO:0000256" key="1">
    <source>
        <dbReference type="ARBA" id="ARBA00004128"/>
    </source>
</evidence>
<name>A0A9N9J1E0_9GLOM</name>
<dbReference type="PANTHER" id="PTHR22950">
    <property type="entry name" value="AMINO ACID TRANSPORTER"/>
    <property type="match status" value="1"/>
</dbReference>
<feature type="transmembrane region" description="Helical" evidence="9">
    <location>
        <begin position="205"/>
        <end position="223"/>
    </location>
</feature>
<dbReference type="Proteomes" id="UP000789405">
    <property type="component" value="Unassembled WGS sequence"/>
</dbReference>
<reference evidence="11" key="1">
    <citation type="submission" date="2021-06" db="EMBL/GenBank/DDBJ databases">
        <authorList>
            <person name="Kallberg Y."/>
            <person name="Tangrot J."/>
            <person name="Rosling A."/>
        </authorList>
    </citation>
    <scope>NUCLEOTIDE SEQUENCE</scope>
    <source>
        <strain evidence="11">MA453B</strain>
    </source>
</reference>
<dbReference type="Pfam" id="PF01490">
    <property type="entry name" value="Aa_trans"/>
    <property type="match status" value="1"/>
</dbReference>
<dbReference type="GO" id="GO:0015194">
    <property type="term" value="F:L-serine transmembrane transporter activity"/>
    <property type="evidence" value="ECO:0007669"/>
    <property type="project" value="TreeGrafter"/>
</dbReference>
<evidence type="ECO:0000313" key="12">
    <source>
        <dbReference type="Proteomes" id="UP000789405"/>
    </source>
</evidence>
<evidence type="ECO:0000256" key="9">
    <source>
        <dbReference type="SAM" id="Phobius"/>
    </source>
</evidence>
<dbReference type="GO" id="GO:0015189">
    <property type="term" value="F:L-lysine transmembrane transporter activity"/>
    <property type="evidence" value="ECO:0007669"/>
    <property type="project" value="TreeGrafter"/>
</dbReference>
<keyword evidence="12" id="KW-1185">Reference proteome</keyword>
<comment type="caution">
    <text evidence="11">The sequence shown here is derived from an EMBL/GenBank/DDBJ whole genome shotgun (WGS) entry which is preliminary data.</text>
</comment>
<evidence type="ECO:0000256" key="4">
    <source>
        <dbReference type="ARBA" id="ARBA00022554"/>
    </source>
</evidence>
<feature type="transmembrane region" description="Helical" evidence="9">
    <location>
        <begin position="243"/>
        <end position="265"/>
    </location>
</feature>
<dbReference type="GO" id="GO:0005313">
    <property type="term" value="F:L-glutamate transmembrane transporter activity"/>
    <property type="evidence" value="ECO:0007669"/>
    <property type="project" value="TreeGrafter"/>
</dbReference>
<protein>
    <submittedName>
        <fullName evidence="11">16244_t:CDS:1</fullName>
    </submittedName>
</protein>
<organism evidence="11 12">
    <name type="scientific">Dentiscutata erythropus</name>
    <dbReference type="NCBI Taxonomy" id="1348616"/>
    <lineage>
        <taxon>Eukaryota</taxon>
        <taxon>Fungi</taxon>
        <taxon>Fungi incertae sedis</taxon>
        <taxon>Mucoromycota</taxon>
        <taxon>Glomeromycotina</taxon>
        <taxon>Glomeromycetes</taxon>
        <taxon>Diversisporales</taxon>
        <taxon>Gigasporaceae</taxon>
        <taxon>Dentiscutata</taxon>
    </lineage>
</organism>
<dbReference type="GO" id="GO:0005290">
    <property type="term" value="F:L-histidine transmembrane transporter activity"/>
    <property type="evidence" value="ECO:0007669"/>
    <property type="project" value="TreeGrafter"/>
</dbReference>
<accession>A0A9N9J1E0</accession>
<evidence type="ECO:0000256" key="5">
    <source>
        <dbReference type="ARBA" id="ARBA00022692"/>
    </source>
</evidence>
<evidence type="ECO:0000259" key="10">
    <source>
        <dbReference type="Pfam" id="PF01490"/>
    </source>
</evidence>
<dbReference type="GO" id="GO:0005302">
    <property type="term" value="F:L-tyrosine transmembrane transporter activity"/>
    <property type="evidence" value="ECO:0007669"/>
    <property type="project" value="TreeGrafter"/>
</dbReference>
<dbReference type="InterPro" id="IPR013057">
    <property type="entry name" value="AA_transpt_TM"/>
</dbReference>
<keyword evidence="4" id="KW-0926">Vacuole</keyword>
<evidence type="ECO:0000256" key="7">
    <source>
        <dbReference type="ARBA" id="ARBA00022989"/>
    </source>
</evidence>
<comment type="similarity">
    <text evidence="2">Belongs to the amino acid/polyamine transporter 2 family.</text>
</comment>
<comment type="subcellular location">
    <subcellularLocation>
        <location evidence="1">Vacuole membrane</location>
        <topology evidence="1">Multi-pass membrane protein</topology>
    </subcellularLocation>
</comment>
<dbReference type="EMBL" id="CAJVPY010017181">
    <property type="protein sequence ID" value="CAG8760759.1"/>
    <property type="molecule type" value="Genomic_DNA"/>
</dbReference>
<evidence type="ECO:0000256" key="2">
    <source>
        <dbReference type="ARBA" id="ARBA00008066"/>
    </source>
</evidence>
<feature type="transmembrane region" description="Helical" evidence="9">
    <location>
        <begin position="370"/>
        <end position="388"/>
    </location>
</feature>